<keyword evidence="1" id="KW-0863">Zinc-finger</keyword>
<feature type="zinc finger region" description="C3H1-type" evidence="1">
    <location>
        <begin position="127"/>
        <end position="154"/>
    </location>
</feature>
<dbReference type="OrthoDB" id="245753at2759"/>
<keyword evidence="1" id="KW-0862">Zinc</keyword>
<keyword evidence="5" id="KW-1185">Reference proteome</keyword>
<sequence length="695" mass="76577">YIYMFGSEQFRQRFPVGGGSNPAAAATPFMMMYGVCPKTNCVASNYSNQPQVTTNNAAFQRPYGFPVNGYGATSTAPHEEEDTEGLFEVHDSHWKVPISVHSSVVSPSVGSRLLFSSQHPTAGPGSRSVVRVCENFQEGHCVLGENCNDIHLHPEYLMAKRQAMISWIHSKEREFQNTLIHDPRKVFRVFCADLKEVVEVPISALRFTKGLYVDPNLRARRARSGHQNQFAVMASQVPTACGLFSEDPSQCKWGKWCNQVHIEQGWMQFKKNEFESWSNGLERRFNELRPDHLFSVHDPQLKTTLSLPKASIAGFSRGLFQGSAKKAPSVCMLFQRSRCTANTCCNQIHVDPSYLQLHRRWVCNGEQLPEEKRRELWEQMNSVLESLLSRCEREAVATNDMYDPARELNPQAQPFVPSPLSSPQPAEKIMGETGAKRKEKMKVDACQVKGEGKGITSFASRQSRNHFPDYPCSTEIEIVCTPMKSQGMVSTGTRSSQQHHQQQEGSNKNVSANGTNGINSRARNNNSAGAFLPLGEFVTVVDGDERSQSSLQASHSNISHAGRSYKHTNNPYTFGGSSSCAASPSFGWVQPIRSAGNSCTTMPNSCGGAENGGSNGGNGVWGMRTKADPSPAAADNRSTLFGAHHEFDNSFCALSPSFQWNASGSTPAKTIEELQKVSPDMDHANAEENGFLGTP</sequence>
<dbReference type="PROSITE" id="PS50103">
    <property type="entry name" value="ZF_C3H1"/>
    <property type="match status" value="1"/>
</dbReference>
<feature type="domain" description="C3H1-type" evidence="3">
    <location>
        <begin position="127"/>
        <end position="154"/>
    </location>
</feature>
<dbReference type="PANTHER" id="PTHR37035">
    <property type="entry name" value="C3H1-TYPE DOMAIN-CONTAINING PROTEIN-RELATED"/>
    <property type="match status" value="1"/>
</dbReference>
<comment type="caution">
    <text evidence="4">The sequence shown here is derived from an EMBL/GenBank/DDBJ whole genome shotgun (WGS) entry which is preliminary data.</text>
</comment>
<feature type="non-terminal residue" evidence="4">
    <location>
        <position position="1"/>
    </location>
</feature>
<keyword evidence="1" id="KW-0479">Metal-binding</keyword>
<accession>K2NFF9</accession>
<proteinExistence type="predicted"/>
<dbReference type="PANTHER" id="PTHR37035:SF7">
    <property type="entry name" value="C3H1-TYPE DOMAIN-CONTAINING PROTEIN"/>
    <property type="match status" value="1"/>
</dbReference>
<gene>
    <name evidence="4" type="ORF">MOQ_008525</name>
</gene>
<dbReference type="EMBL" id="AHKC01017421">
    <property type="protein sequence ID" value="EKF27742.1"/>
    <property type="molecule type" value="Genomic_DNA"/>
</dbReference>
<name>K2NFF9_TRYCR</name>
<feature type="compositionally biased region" description="Polar residues" evidence="2">
    <location>
        <begin position="504"/>
        <end position="515"/>
    </location>
</feature>
<reference evidence="4 5" key="1">
    <citation type="journal article" date="2012" name="BMC Genomics">
        <title>Comparative genomic analysis of human infective Trypanosoma cruzi lineages with the bat-restricted subspecies T. cruzi marinkellei.</title>
        <authorList>
            <person name="Franzen O."/>
            <person name="Talavera-Lopez C."/>
            <person name="Ochaya S."/>
            <person name="Butler C.E."/>
            <person name="Messenger L.A."/>
            <person name="Lewis M.D."/>
            <person name="Llewellyn M.S."/>
            <person name="Marinkelle C.J."/>
            <person name="Tyler K.M."/>
            <person name="Miles M.A."/>
            <person name="Andersson B."/>
        </authorList>
    </citation>
    <scope>NUCLEOTIDE SEQUENCE [LARGE SCALE GENOMIC DNA]</scope>
    <source>
        <strain evidence="4 5">B7</strain>
    </source>
</reference>
<protein>
    <recommendedName>
        <fullName evidence="3">C3H1-type domain-containing protein</fullName>
    </recommendedName>
</protein>
<feature type="compositionally biased region" description="Low complexity" evidence="2">
    <location>
        <begin position="516"/>
        <end position="528"/>
    </location>
</feature>
<evidence type="ECO:0000313" key="4">
    <source>
        <dbReference type="EMBL" id="EKF27742.1"/>
    </source>
</evidence>
<evidence type="ECO:0000256" key="2">
    <source>
        <dbReference type="SAM" id="MobiDB-lite"/>
    </source>
</evidence>
<evidence type="ECO:0000313" key="5">
    <source>
        <dbReference type="Proteomes" id="UP000007350"/>
    </source>
</evidence>
<dbReference type="Proteomes" id="UP000007350">
    <property type="component" value="Unassembled WGS sequence"/>
</dbReference>
<organism evidence="4 5">
    <name type="scientific">Trypanosoma cruzi marinkellei</name>
    <dbReference type="NCBI Taxonomy" id="85056"/>
    <lineage>
        <taxon>Eukaryota</taxon>
        <taxon>Discoba</taxon>
        <taxon>Euglenozoa</taxon>
        <taxon>Kinetoplastea</taxon>
        <taxon>Metakinetoplastina</taxon>
        <taxon>Trypanosomatida</taxon>
        <taxon>Trypanosomatidae</taxon>
        <taxon>Trypanosoma</taxon>
        <taxon>Schizotrypanum</taxon>
    </lineage>
</organism>
<dbReference type="GO" id="GO:0008270">
    <property type="term" value="F:zinc ion binding"/>
    <property type="evidence" value="ECO:0007669"/>
    <property type="project" value="UniProtKB-KW"/>
</dbReference>
<dbReference type="InterPro" id="IPR053125">
    <property type="entry name" value="RNA-bd_mRNA_stabilization_reg"/>
</dbReference>
<evidence type="ECO:0000256" key="1">
    <source>
        <dbReference type="PROSITE-ProRule" id="PRU00723"/>
    </source>
</evidence>
<dbReference type="InterPro" id="IPR000571">
    <property type="entry name" value="Znf_CCCH"/>
</dbReference>
<dbReference type="AlphaFoldDB" id="K2NFF9"/>
<feature type="region of interest" description="Disordered" evidence="2">
    <location>
        <begin position="486"/>
        <end position="528"/>
    </location>
</feature>
<evidence type="ECO:0000259" key="3">
    <source>
        <dbReference type="PROSITE" id="PS50103"/>
    </source>
</evidence>